<dbReference type="STRING" id="1123755.SAMN05444714_2161"/>
<accession>A0A1I6MUG3</accession>
<keyword evidence="4" id="KW-1185">Reference proteome</keyword>
<dbReference type="GO" id="GO:0008757">
    <property type="term" value="F:S-adenosylmethionine-dependent methyltransferase activity"/>
    <property type="evidence" value="ECO:0007669"/>
    <property type="project" value="InterPro"/>
</dbReference>
<dbReference type="AlphaFoldDB" id="A0A1I6MUG3"/>
<proteinExistence type="predicted"/>
<protein>
    <submittedName>
        <fullName evidence="3">Methyltransferase domain-containing protein</fullName>
    </submittedName>
</protein>
<dbReference type="Gene3D" id="3.40.50.150">
    <property type="entry name" value="Vaccinia Virus protein VP39"/>
    <property type="match status" value="1"/>
</dbReference>
<dbReference type="GO" id="GO:0032259">
    <property type="term" value="P:methylation"/>
    <property type="evidence" value="ECO:0007669"/>
    <property type="project" value="UniProtKB-KW"/>
</dbReference>
<evidence type="ECO:0000313" key="4">
    <source>
        <dbReference type="Proteomes" id="UP000198926"/>
    </source>
</evidence>
<gene>
    <name evidence="3" type="ORF">SAMN05444714_2161</name>
</gene>
<name>A0A1I6MUG3_9RHOB</name>
<sequence>MHLDVLDLRNFYYRSALGRAAQKVIRDELTAMWPQTKGQMVVGFGFAVPLLRPFLKDARRVIGLMPGPQGVMPWPADGKNVSVLCEDTLWPIETGHVDRLVVMHGLETSEQPSNLLDEAWRVLGPGGRAVFIVPNRAGLWSRSDATPFGYGRPYSLGQLEAQLRKHQFVTERTMSTLYQPPSSRKLWRKSAGLLEKVGHNLPVIAAGGVLIVEVSKQMAAPTRPGLTEAVKRPLRALEGIAKPQPKPETARIAVSKRPATERSETRRRI</sequence>
<feature type="compositionally biased region" description="Basic and acidic residues" evidence="1">
    <location>
        <begin position="258"/>
        <end position="269"/>
    </location>
</feature>
<evidence type="ECO:0000313" key="3">
    <source>
        <dbReference type="EMBL" id="SFS19366.1"/>
    </source>
</evidence>
<keyword evidence="3" id="KW-0808">Transferase</keyword>
<dbReference type="OrthoDB" id="9800231at2"/>
<dbReference type="Pfam" id="PF08241">
    <property type="entry name" value="Methyltransf_11"/>
    <property type="match status" value="1"/>
</dbReference>
<dbReference type="InterPro" id="IPR029063">
    <property type="entry name" value="SAM-dependent_MTases_sf"/>
</dbReference>
<dbReference type="SUPFAM" id="SSF53335">
    <property type="entry name" value="S-adenosyl-L-methionine-dependent methyltransferases"/>
    <property type="match status" value="1"/>
</dbReference>
<keyword evidence="3" id="KW-0489">Methyltransferase</keyword>
<feature type="domain" description="Methyltransferase type 11" evidence="2">
    <location>
        <begin position="59"/>
        <end position="131"/>
    </location>
</feature>
<reference evidence="3 4" key="1">
    <citation type="submission" date="2016-10" db="EMBL/GenBank/DDBJ databases">
        <authorList>
            <person name="de Groot N.N."/>
        </authorList>
    </citation>
    <scope>NUCLEOTIDE SEQUENCE [LARGE SCALE GENOMIC DNA]</scope>
    <source>
        <strain evidence="3 4">DSM 29433</strain>
    </source>
</reference>
<dbReference type="InterPro" id="IPR013216">
    <property type="entry name" value="Methyltransf_11"/>
</dbReference>
<organism evidence="3 4">
    <name type="scientific">Yoonia litorea</name>
    <dbReference type="NCBI Taxonomy" id="1123755"/>
    <lineage>
        <taxon>Bacteria</taxon>
        <taxon>Pseudomonadati</taxon>
        <taxon>Pseudomonadota</taxon>
        <taxon>Alphaproteobacteria</taxon>
        <taxon>Rhodobacterales</taxon>
        <taxon>Paracoccaceae</taxon>
        <taxon>Yoonia</taxon>
    </lineage>
</organism>
<evidence type="ECO:0000256" key="1">
    <source>
        <dbReference type="SAM" id="MobiDB-lite"/>
    </source>
</evidence>
<dbReference type="RefSeq" id="WP_090208149.1">
    <property type="nucleotide sequence ID" value="NZ_FOZM01000002.1"/>
</dbReference>
<dbReference type="EMBL" id="FOZM01000002">
    <property type="protein sequence ID" value="SFS19366.1"/>
    <property type="molecule type" value="Genomic_DNA"/>
</dbReference>
<evidence type="ECO:0000259" key="2">
    <source>
        <dbReference type="Pfam" id="PF08241"/>
    </source>
</evidence>
<dbReference type="Proteomes" id="UP000198926">
    <property type="component" value="Unassembled WGS sequence"/>
</dbReference>
<feature type="region of interest" description="Disordered" evidence="1">
    <location>
        <begin position="238"/>
        <end position="269"/>
    </location>
</feature>